<dbReference type="PANTHER" id="PTHR11019">
    <property type="entry name" value="HTH-TYPE TRANSCRIPTIONAL REGULATOR NIMR"/>
    <property type="match status" value="1"/>
</dbReference>
<dbReference type="InterPro" id="IPR020449">
    <property type="entry name" value="Tscrpt_reg_AraC-type_HTH"/>
</dbReference>
<keyword evidence="2" id="KW-0238">DNA-binding</keyword>
<evidence type="ECO:0000256" key="2">
    <source>
        <dbReference type="ARBA" id="ARBA00023125"/>
    </source>
</evidence>
<dbReference type="Gene3D" id="2.60.120.10">
    <property type="entry name" value="Jelly Rolls"/>
    <property type="match status" value="1"/>
</dbReference>
<dbReference type="Gene3D" id="1.10.10.60">
    <property type="entry name" value="Homeodomain-like"/>
    <property type="match status" value="1"/>
</dbReference>
<evidence type="ECO:0000313" key="7">
    <source>
        <dbReference type="EMBL" id="RXN84397.1"/>
    </source>
</evidence>
<keyword evidence="1" id="KW-0805">Transcription regulation</keyword>
<evidence type="ECO:0000256" key="4">
    <source>
        <dbReference type="ARBA" id="ARBA00023163"/>
    </source>
</evidence>
<keyword evidence="8" id="KW-1185">Reference proteome</keyword>
<dbReference type="EMBL" id="PYAL01000008">
    <property type="protein sequence ID" value="RXN84397.1"/>
    <property type="molecule type" value="Genomic_DNA"/>
</dbReference>
<name>A0A4Q1HF19_9BURK</name>
<proteinExistence type="predicted"/>
<reference evidence="7 8" key="1">
    <citation type="journal article" date="2017" name="Int. J. Syst. Evol. Microbiol.">
        <title>Achromobacter aloeverae sp. nov., isolated from the root of Aloe vera (L.) Burm.f.</title>
        <authorList>
            <person name="Kuncharoen N."/>
            <person name="Muramatsu Y."/>
            <person name="Shibata C."/>
            <person name="Kamakura Y."/>
            <person name="Nakagawa Y."/>
            <person name="Tanasupawat S."/>
        </authorList>
    </citation>
    <scope>NUCLEOTIDE SEQUENCE [LARGE SCALE GENOMIC DNA]</scope>
    <source>
        <strain evidence="7 8">AVA-1</strain>
    </source>
</reference>
<evidence type="ECO:0000256" key="1">
    <source>
        <dbReference type="ARBA" id="ARBA00023015"/>
    </source>
</evidence>
<dbReference type="PROSITE" id="PS00041">
    <property type="entry name" value="HTH_ARAC_FAMILY_1"/>
    <property type="match status" value="1"/>
</dbReference>
<dbReference type="GO" id="GO:0043565">
    <property type="term" value="F:sequence-specific DNA binding"/>
    <property type="evidence" value="ECO:0007669"/>
    <property type="project" value="InterPro"/>
</dbReference>
<keyword evidence="4" id="KW-0804">Transcription</keyword>
<dbReference type="InterPro" id="IPR011051">
    <property type="entry name" value="RmlC_Cupin_sf"/>
</dbReference>
<evidence type="ECO:0000313" key="8">
    <source>
        <dbReference type="Proteomes" id="UP000290849"/>
    </source>
</evidence>
<dbReference type="SUPFAM" id="SSF51182">
    <property type="entry name" value="RmlC-like cupins"/>
    <property type="match status" value="1"/>
</dbReference>
<keyword evidence="3" id="KW-0010">Activator</keyword>
<sequence>MDKRSSPPSNASPRASATGAGPGAAPLFIQVSPRDRAWASPAVVDDSQDWLDIGGGDRALVHGEQTARPVVAYAMDAPDATVIPAHAHRRGQMLYAISGVMLVRAAVGSWVVPPGRAVWVPPGARHEIVMAGDVAMRTVFVEPGLRAGLWESCQVFEVSPLLRELVIAAVDLPLDYVTGGRDEHLMTLVLDEIERAQPLSLHVPMPAHAGLAALCRELVRDPAREVSLSAWAHVLHMHPRSLARLFLRETGMNLGEWCRETKLLLSLPRLAAGASVLEVALEHGYNSPSAFTAAFRRTFGAAPSAYLRDRT</sequence>
<dbReference type="CDD" id="cd06124">
    <property type="entry name" value="cupin_NimR-like_N"/>
    <property type="match status" value="1"/>
</dbReference>
<dbReference type="GO" id="GO:0003700">
    <property type="term" value="F:DNA-binding transcription factor activity"/>
    <property type="evidence" value="ECO:0007669"/>
    <property type="project" value="InterPro"/>
</dbReference>
<dbReference type="InterPro" id="IPR003313">
    <property type="entry name" value="AraC-bd"/>
</dbReference>
<organism evidence="7 8">
    <name type="scientific">Achromobacter aloeverae</name>
    <dbReference type="NCBI Taxonomy" id="1750518"/>
    <lineage>
        <taxon>Bacteria</taxon>
        <taxon>Pseudomonadati</taxon>
        <taxon>Pseudomonadota</taxon>
        <taxon>Betaproteobacteria</taxon>
        <taxon>Burkholderiales</taxon>
        <taxon>Alcaligenaceae</taxon>
        <taxon>Achromobacter</taxon>
    </lineage>
</organism>
<dbReference type="PRINTS" id="PR00032">
    <property type="entry name" value="HTHARAC"/>
</dbReference>
<dbReference type="PROSITE" id="PS01124">
    <property type="entry name" value="HTH_ARAC_FAMILY_2"/>
    <property type="match status" value="1"/>
</dbReference>
<dbReference type="Pfam" id="PF02311">
    <property type="entry name" value="AraC_binding"/>
    <property type="match status" value="1"/>
</dbReference>
<dbReference type="Pfam" id="PF12833">
    <property type="entry name" value="HTH_18"/>
    <property type="match status" value="1"/>
</dbReference>
<comment type="caution">
    <text evidence="7">The sequence shown here is derived from an EMBL/GenBank/DDBJ whole genome shotgun (WGS) entry which is preliminary data.</text>
</comment>
<dbReference type="InterPro" id="IPR018060">
    <property type="entry name" value="HTH_AraC"/>
</dbReference>
<dbReference type="PANTHER" id="PTHR11019:SF159">
    <property type="entry name" value="TRANSCRIPTIONAL REGULATOR-RELATED"/>
    <property type="match status" value="1"/>
</dbReference>
<accession>A0A4Q1HF19</accession>
<dbReference type="InterPro" id="IPR018062">
    <property type="entry name" value="HTH_AraC-typ_CS"/>
</dbReference>
<feature type="domain" description="HTH araC/xylS-type" evidence="6">
    <location>
        <begin position="212"/>
        <end position="309"/>
    </location>
</feature>
<evidence type="ECO:0000259" key="6">
    <source>
        <dbReference type="PROSITE" id="PS01124"/>
    </source>
</evidence>
<dbReference type="OrthoDB" id="2536004at2"/>
<protein>
    <submittedName>
        <fullName evidence="7">AraC family transcriptional regulator</fullName>
    </submittedName>
</protein>
<feature type="region of interest" description="Disordered" evidence="5">
    <location>
        <begin position="1"/>
        <end position="26"/>
    </location>
</feature>
<gene>
    <name evidence="7" type="ORF">C7R54_23685</name>
</gene>
<dbReference type="SUPFAM" id="SSF46689">
    <property type="entry name" value="Homeodomain-like"/>
    <property type="match status" value="1"/>
</dbReference>
<dbReference type="SMART" id="SM00342">
    <property type="entry name" value="HTH_ARAC"/>
    <property type="match status" value="1"/>
</dbReference>
<dbReference type="Proteomes" id="UP000290849">
    <property type="component" value="Unassembled WGS sequence"/>
</dbReference>
<dbReference type="AlphaFoldDB" id="A0A4Q1HF19"/>
<dbReference type="InterPro" id="IPR009057">
    <property type="entry name" value="Homeodomain-like_sf"/>
</dbReference>
<dbReference type="InterPro" id="IPR014710">
    <property type="entry name" value="RmlC-like_jellyroll"/>
</dbReference>
<evidence type="ECO:0000256" key="5">
    <source>
        <dbReference type="SAM" id="MobiDB-lite"/>
    </source>
</evidence>
<evidence type="ECO:0000256" key="3">
    <source>
        <dbReference type="ARBA" id="ARBA00023159"/>
    </source>
</evidence>